<feature type="compositionally biased region" description="Polar residues" evidence="1">
    <location>
        <begin position="363"/>
        <end position="396"/>
    </location>
</feature>
<protein>
    <submittedName>
        <fullName evidence="2">Uncharacterized protein</fullName>
    </submittedName>
</protein>
<gene>
    <name evidence="2" type="ORF">B7P43_G15404</name>
</gene>
<evidence type="ECO:0000313" key="2">
    <source>
        <dbReference type="EMBL" id="PNF27642.1"/>
    </source>
</evidence>
<dbReference type="InParanoid" id="A0A2J7QGD3"/>
<keyword evidence="3" id="KW-1185">Reference proteome</keyword>
<accession>A0A2J7QGD3</accession>
<reference evidence="2 3" key="1">
    <citation type="submission" date="2017-12" db="EMBL/GenBank/DDBJ databases">
        <title>Hemimetabolous genomes reveal molecular basis of termite eusociality.</title>
        <authorList>
            <person name="Harrison M.C."/>
            <person name="Jongepier E."/>
            <person name="Robertson H.M."/>
            <person name="Arning N."/>
            <person name="Bitard-Feildel T."/>
            <person name="Chao H."/>
            <person name="Childers C.P."/>
            <person name="Dinh H."/>
            <person name="Doddapaneni H."/>
            <person name="Dugan S."/>
            <person name="Gowin J."/>
            <person name="Greiner C."/>
            <person name="Han Y."/>
            <person name="Hu H."/>
            <person name="Hughes D.S.T."/>
            <person name="Huylmans A.-K."/>
            <person name="Kemena C."/>
            <person name="Kremer L.P.M."/>
            <person name="Lee S.L."/>
            <person name="Lopez-Ezquerra A."/>
            <person name="Mallet L."/>
            <person name="Monroy-Kuhn J.M."/>
            <person name="Moser A."/>
            <person name="Murali S.C."/>
            <person name="Muzny D.M."/>
            <person name="Otani S."/>
            <person name="Piulachs M.-D."/>
            <person name="Poelchau M."/>
            <person name="Qu J."/>
            <person name="Schaub F."/>
            <person name="Wada-Katsumata A."/>
            <person name="Worley K.C."/>
            <person name="Xie Q."/>
            <person name="Ylla G."/>
            <person name="Poulsen M."/>
            <person name="Gibbs R.A."/>
            <person name="Schal C."/>
            <person name="Richards S."/>
            <person name="Belles X."/>
            <person name="Korb J."/>
            <person name="Bornberg-Bauer E."/>
        </authorList>
    </citation>
    <scope>NUCLEOTIDE SEQUENCE [LARGE SCALE GENOMIC DNA]</scope>
    <source>
        <tissue evidence="2">Whole body</tissue>
    </source>
</reference>
<dbReference type="EMBL" id="NEVH01014379">
    <property type="protein sequence ID" value="PNF27642.1"/>
    <property type="molecule type" value="Genomic_DNA"/>
</dbReference>
<feature type="compositionally biased region" description="Low complexity" evidence="1">
    <location>
        <begin position="125"/>
        <end position="134"/>
    </location>
</feature>
<organism evidence="2 3">
    <name type="scientific">Cryptotermes secundus</name>
    <dbReference type="NCBI Taxonomy" id="105785"/>
    <lineage>
        <taxon>Eukaryota</taxon>
        <taxon>Metazoa</taxon>
        <taxon>Ecdysozoa</taxon>
        <taxon>Arthropoda</taxon>
        <taxon>Hexapoda</taxon>
        <taxon>Insecta</taxon>
        <taxon>Pterygota</taxon>
        <taxon>Neoptera</taxon>
        <taxon>Polyneoptera</taxon>
        <taxon>Dictyoptera</taxon>
        <taxon>Blattodea</taxon>
        <taxon>Blattoidea</taxon>
        <taxon>Termitoidae</taxon>
        <taxon>Kalotermitidae</taxon>
        <taxon>Cryptotermitinae</taxon>
        <taxon>Cryptotermes</taxon>
    </lineage>
</organism>
<dbReference type="Proteomes" id="UP000235965">
    <property type="component" value="Unassembled WGS sequence"/>
</dbReference>
<feature type="compositionally biased region" description="Basic and acidic residues" evidence="1">
    <location>
        <begin position="142"/>
        <end position="161"/>
    </location>
</feature>
<feature type="compositionally biased region" description="Polar residues" evidence="1">
    <location>
        <begin position="99"/>
        <end position="120"/>
    </location>
</feature>
<feature type="compositionally biased region" description="Polar residues" evidence="1">
    <location>
        <begin position="8"/>
        <end position="18"/>
    </location>
</feature>
<feature type="compositionally biased region" description="Low complexity" evidence="1">
    <location>
        <begin position="42"/>
        <end position="51"/>
    </location>
</feature>
<dbReference type="AlphaFoldDB" id="A0A2J7QGD3"/>
<name>A0A2J7QGD3_9NEOP</name>
<feature type="region of interest" description="Disordered" evidence="1">
    <location>
        <begin position="176"/>
        <end position="200"/>
    </location>
</feature>
<proteinExistence type="predicted"/>
<dbReference type="OrthoDB" id="8197045at2759"/>
<feature type="region of interest" description="Disordered" evidence="1">
    <location>
        <begin position="95"/>
        <end position="161"/>
    </location>
</feature>
<feature type="region of interest" description="Disordered" evidence="1">
    <location>
        <begin position="1"/>
        <end position="51"/>
    </location>
</feature>
<dbReference type="STRING" id="105785.A0A2J7QGD3"/>
<evidence type="ECO:0000256" key="1">
    <source>
        <dbReference type="SAM" id="MobiDB-lite"/>
    </source>
</evidence>
<feature type="region of interest" description="Disordered" evidence="1">
    <location>
        <begin position="323"/>
        <end position="396"/>
    </location>
</feature>
<evidence type="ECO:0000313" key="3">
    <source>
        <dbReference type="Proteomes" id="UP000235965"/>
    </source>
</evidence>
<sequence>MADAQAKGQGSTSSQAQIGFTPYQKNDRTSGLNFPFHGGGSASAQSGAYSGQSQSQIQGSFLHGISYTGAAQAGSGQTNYSRTANSNYENFGGKLGLVQSGSRDSISQNGLSTSHAQQPGYQPFASSNNNAPSSHTIAQQQTHERERSGQEDAALPHHSDKLSRYDDEAIRQPHSFTGTETASQHGESSNLGVTRNGNGRVQGGYRIQTHVNRNDTGHIGAPTQTQHIVLGPLNGHGAHIVQDSDDQDQYSPGDILQPGQTIHGTPEYTIPKGYRGRITSVAGPQKTSAQGGQSQTVVITPGLGNVTYTNLSAGRYQPPVMSIPVGQQAADGGYEQKSQSGHVGSEDTQLRNGGQPSFPVRRNGSQFNQRSGRTSRNGNHIRNGHSLNTYHQPTPDSFVTVTKSVTGQLDNGKANNSTGKYTHTYYTKSSTCGYFTFSCNIVFGSNGRTKICKPNPQTKPDGTPCCC</sequence>
<comment type="caution">
    <text evidence="2">The sequence shown here is derived from an EMBL/GenBank/DDBJ whole genome shotgun (WGS) entry which is preliminary data.</text>
</comment>
<feature type="compositionally biased region" description="Polar residues" evidence="1">
    <location>
        <begin position="176"/>
        <end position="199"/>
    </location>
</feature>